<dbReference type="PANTHER" id="PTHR24113:SF12">
    <property type="entry name" value="RAN GTPASE-ACTIVATING PROTEIN 1"/>
    <property type="match status" value="1"/>
</dbReference>
<dbReference type="PANTHER" id="PTHR24113">
    <property type="entry name" value="RAN GTPASE-ACTIVATING PROTEIN 1"/>
    <property type="match status" value="1"/>
</dbReference>
<dbReference type="InterPro" id="IPR001611">
    <property type="entry name" value="Leu-rich_rpt"/>
</dbReference>
<dbReference type="GO" id="GO:0048471">
    <property type="term" value="C:perinuclear region of cytoplasm"/>
    <property type="evidence" value="ECO:0007669"/>
    <property type="project" value="TreeGrafter"/>
</dbReference>
<dbReference type="Proteomes" id="UP000291116">
    <property type="component" value="Unassembled WGS sequence"/>
</dbReference>
<gene>
    <name evidence="5" type="ORF">PSNMU_V1.4_AUG-EV-PASAV3_0109290</name>
</gene>
<dbReference type="SMART" id="SM00368">
    <property type="entry name" value="LRR_RI"/>
    <property type="match status" value="6"/>
</dbReference>
<evidence type="ECO:0000256" key="1">
    <source>
        <dbReference type="ARBA" id="ARBA00022468"/>
    </source>
</evidence>
<feature type="region of interest" description="Disordered" evidence="4">
    <location>
        <begin position="140"/>
        <end position="268"/>
    </location>
</feature>
<proteinExistence type="predicted"/>
<dbReference type="InterPro" id="IPR027038">
    <property type="entry name" value="RanGap"/>
</dbReference>
<feature type="region of interest" description="Disordered" evidence="4">
    <location>
        <begin position="580"/>
        <end position="620"/>
    </location>
</feature>
<evidence type="ECO:0000256" key="4">
    <source>
        <dbReference type="SAM" id="MobiDB-lite"/>
    </source>
</evidence>
<dbReference type="InterPro" id="IPR032675">
    <property type="entry name" value="LRR_dom_sf"/>
</dbReference>
<dbReference type="GO" id="GO:0006913">
    <property type="term" value="P:nucleocytoplasmic transport"/>
    <property type="evidence" value="ECO:0007669"/>
    <property type="project" value="TreeGrafter"/>
</dbReference>
<reference evidence="5 6" key="1">
    <citation type="submission" date="2019-01" db="EMBL/GenBank/DDBJ databases">
        <authorList>
            <person name="Ferrante I. M."/>
        </authorList>
    </citation>
    <scope>NUCLEOTIDE SEQUENCE [LARGE SCALE GENOMIC DNA]</scope>
    <source>
        <strain evidence="5 6">B856</strain>
    </source>
</reference>
<dbReference type="GO" id="GO:0005096">
    <property type="term" value="F:GTPase activator activity"/>
    <property type="evidence" value="ECO:0007669"/>
    <property type="project" value="UniProtKB-KW"/>
</dbReference>
<feature type="region of interest" description="Disordered" evidence="4">
    <location>
        <begin position="651"/>
        <end position="674"/>
    </location>
</feature>
<protein>
    <submittedName>
        <fullName evidence="5">Uncharacterized protein</fullName>
    </submittedName>
</protein>
<accession>A0A448ZPB6</accession>
<feature type="compositionally biased region" description="Gly residues" evidence="4">
    <location>
        <begin position="85"/>
        <end position="94"/>
    </location>
</feature>
<dbReference type="EMBL" id="CAACVS010000595">
    <property type="protein sequence ID" value="VEU43876.1"/>
    <property type="molecule type" value="Genomic_DNA"/>
</dbReference>
<sequence length="704" mass="76686">MSPRRSLSKKSTVTVVHPKSGRSMDLSGEELDEFCRGHGLCRRCARVITHKRVFKLFGTNHPKWEPLTVLKPTTAADEWNNNGDNKGGNQGGNHGNVEQYKKNDEIDNDEDDSYLVYKGYCLGEGCYTMKEARRLLGETGDKNSRYNKENSGWRSRMTKSTRFKKKNPKRPGKRRTRTNPETGSVVTNAASLSSLRSSSSSSIVTTSSASTRHSIISGMSGLSGFSGMSGSVKSTRRSGRSRRSTQRSSSRSSSDDDDDEHNRKEFSSEKNAVSHIVVERLEKLVSYDYFTVLDLSNIDMSNSSKSTKNESNANLDALVKAIGIAKTLKAVVLEKCGLGDEGLEKLAGGLEQQIVTTSLHKSKSADAGDVLLPSILRLRGNRIGNRGVQALEFLFRSSSTLKEVDLSDNHIGSKGACSLFESLAQNPNGIPLSVLNLSQNEIWELSSPMENNNASTFLYTNSTLKELNLDGNLLHDGGAEFIAQSIRSNRRCALKRLHLGWNAIGDDGVRALGKALESNTSLEVLGLAENDITNTGARALLAALAVNTSVKEISGLYHNPIERKFIIVAIKRLLHRKSSVRGDKNNTDPARSLANSEHSAAAAASTRTGATTAADNEDYEDSEEMIVPLKPAASNKAVVVVDDGFSRLQRSYEETARSSQGGDHHTHASTASHSGGSLALEAIENWDWGGRLYRSVIGKGFRSE</sequence>
<dbReference type="GO" id="GO:0005634">
    <property type="term" value="C:nucleus"/>
    <property type="evidence" value="ECO:0007669"/>
    <property type="project" value="TreeGrafter"/>
</dbReference>
<evidence type="ECO:0000313" key="5">
    <source>
        <dbReference type="EMBL" id="VEU43876.1"/>
    </source>
</evidence>
<evidence type="ECO:0000256" key="3">
    <source>
        <dbReference type="ARBA" id="ARBA00022737"/>
    </source>
</evidence>
<keyword evidence="6" id="KW-1185">Reference proteome</keyword>
<keyword evidence="2" id="KW-0433">Leucine-rich repeat</keyword>
<feature type="compositionally biased region" description="Low complexity" evidence="4">
    <location>
        <begin position="592"/>
        <end position="614"/>
    </location>
</feature>
<dbReference type="AlphaFoldDB" id="A0A448ZPB6"/>
<feature type="compositionally biased region" description="Low complexity" evidence="4">
    <location>
        <begin position="189"/>
        <end position="233"/>
    </location>
</feature>
<dbReference type="GO" id="GO:0031267">
    <property type="term" value="F:small GTPase binding"/>
    <property type="evidence" value="ECO:0007669"/>
    <property type="project" value="TreeGrafter"/>
</dbReference>
<feature type="compositionally biased region" description="Basic and acidic residues" evidence="4">
    <location>
        <begin position="651"/>
        <end position="666"/>
    </location>
</feature>
<evidence type="ECO:0000256" key="2">
    <source>
        <dbReference type="ARBA" id="ARBA00022614"/>
    </source>
</evidence>
<keyword evidence="1" id="KW-0343">GTPase activation</keyword>
<feature type="region of interest" description="Disordered" evidence="4">
    <location>
        <begin position="77"/>
        <end position="99"/>
    </location>
</feature>
<evidence type="ECO:0000313" key="6">
    <source>
        <dbReference type="Proteomes" id="UP000291116"/>
    </source>
</evidence>
<dbReference type="OrthoDB" id="42132at2759"/>
<dbReference type="SUPFAM" id="SSF52047">
    <property type="entry name" value="RNI-like"/>
    <property type="match status" value="1"/>
</dbReference>
<feature type="compositionally biased region" description="Basic residues" evidence="4">
    <location>
        <begin position="156"/>
        <end position="177"/>
    </location>
</feature>
<feature type="compositionally biased region" description="Basic residues" evidence="4">
    <location>
        <begin position="234"/>
        <end position="245"/>
    </location>
</feature>
<name>A0A448ZPB6_9STRA</name>
<organism evidence="5 6">
    <name type="scientific">Pseudo-nitzschia multistriata</name>
    <dbReference type="NCBI Taxonomy" id="183589"/>
    <lineage>
        <taxon>Eukaryota</taxon>
        <taxon>Sar</taxon>
        <taxon>Stramenopiles</taxon>
        <taxon>Ochrophyta</taxon>
        <taxon>Bacillariophyta</taxon>
        <taxon>Bacillariophyceae</taxon>
        <taxon>Bacillariophycidae</taxon>
        <taxon>Bacillariales</taxon>
        <taxon>Bacillariaceae</taxon>
        <taxon>Pseudo-nitzschia</taxon>
    </lineage>
</organism>
<dbReference type="Gene3D" id="3.80.10.10">
    <property type="entry name" value="Ribonuclease Inhibitor"/>
    <property type="match status" value="2"/>
</dbReference>
<dbReference type="Pfam" id="PF13516">
    <property type="entry name" value="LRR_6"/>
    <property type="match status" value="6"/>
</dbReference>
<dbReference type="GO" id="GO:0005829">
    <property type="term" value="C:cytosol"/>
    <property type="evidence" value="ECO:0007669"/>
    <property type="project" value="TreeGrafter"/>
</dbReference>
<keyword evidence="3" id="KW-0677">Repeat</keyword>